<evidence type="ECO:0000256" key="1">
    <source>
        <dbReference type="SAM" id="MobiDB-lite"/>
    </source>
</evidence>
<sequence length="250" mass="28088">MSKEQAAEEEYRNKSVNNQRGASIEVNNTTDKEAIKISQYSGSNLKIENLVTSELAVNNKQTKVNNDSFETVLNNKCVWTGRDSVNRVVENTYEYKGFETPDEIQAARDWREKYRPIAEKNSEFEILRGGQSFPGNVITPGPGDHGERADNPTMNQERKVIDDVYPFDPRIPEIPLVEPPDPLPPCWHPVAQPRPAYDPAPELPEILPPIVNSLEDQVTDYTFVIPEEGTGELYKKTPSEEDIQTGSGDG</sequence>
<feature type="region of interest" description="Disordered" evidence="1">
    <location>
        <begin position="229"/>
        <end position="250"/>
    </location>
</feature>
<proteinExistence type="predicted"/>
<dbReference type="AlphaFoldDB" id="X0S973"/>
<feature type="compositionally biased region" description="Basic and acidic residues" evidence="1">
    <location>
        <begin position="1"/>
        <end position="13"/>
    </location>
</feature>
<accession>X0S973</accession>
<organism evidence="2">
    <name type="scientific">marine sediment metagenome</name>
    <dbReference type="NCBI Taxonomy" id="412755"/>
    <lineage>
        <taxon>unclassified sequences</taxon>
        <taxon>metagenomes</taxon>
        <taxon>ecological metagenomes</taxon>
    </lineage>
</organism>
<gene>
    <name evidence="2" type="ORF">S01H1_05302</name>
</gene>
<name>X0S973_9ZZZZ</name>
<feature type="region of interest" description="Disordered" evidence="1">
    <location>
        <begin position="1"/>
        <end position="30"/>
    </location>
</feature>
<evidence type="ECO:0000313" key="2">
    <source>
        <dbReference type="EMBL" id="GAF72452.1"/>
    </source>
</evidence>
<reference evidence="2" key="1">
    <citation type="journal article" date="2014" name="Front. Microbiol.">
        <title>High frequency of phylogenetically diverse reductive dehalogenase-homologous genes in deep subseafloor sedimentary metagenomes.</title>
        <authorList>
            <person name="Kawai M."/>
            <person name="Futagami T."/>
            <person name="Toyoda A."/>
            <person name="Takaki Y."/>
            <person name="Nishi S."/>
            <person name="Hori S."/>
            <person name="Arai W."/>
            <person name="Tsubouchi T."/>
            <person name="Morono Y."/>
            <person name="Uchiyama I."/>
            <person name="Ito T."/>
            <person name="Fujiyama A."/>
            <person name="Inagaki F."/>
            <person name="Takami H."/>
        </authorList>
    </citation>
    <scope>NUCLEOTIDE SEQUENCE</scope>
    <source>
        <strain evidence="2">Expedition CK06-06</strain>
    </source>
</reference>
<feature type="non-terminal residue" evidence="2">
    <location>
        <position position="250"/>
    </location>
</feature>
<feature type="compositionally biased region" description="Polar residues" evidence="1">
    <location>
        <begin position="14"/>
        <end position="29"/>
    </location>
</feature>
<dbReference type="EMBL" id="BARS01002765">
    <property type="protein sequence ID" value="GAF72452.1"/>
    <property type="molecule type" value="Genomic_DNA"/>
</dbReference>
<comment type="caution">
    <text evidence="2">The sequence shown here is derived from an EMBL/GenBank/DDBJ whole genome shotgun (WGS) entry which is preliminary data.</text>
</comment>
<protein>
    <submittedName>
        <fullName evidence="2">Uncharacterized protein</fullName>
    </submittedName>
</protein>